<accession>A0AAT9GG23</accession>
<gene>
    <name evidence="1" type="ORF">KACHI17_04180</name>
</gene>
<dbReference type="AlphaFoldDB" id="A0AAT9GG23"/>
<protein>
    <submittedName>
        <fullName evidence="1">Uncharacterized protein</fullName>
    </submittedName>
</protein>
<dbReference type="EMBL" id="AP029612">
    <property type="protein sequence ID" value="BFG69537.1"/>
    <property type="molecule type" value="Genomic_DNA"/>
</dbReference>
<name>A0AAT9GG23_9BACT</name>
<sequence>MQLQQMENELKPLATAILNEEQFIDRFKADSAFTRGLVRALRTQHSFRYRFDSLITISQQYAPDSSFRIFTWQIQMEDMNHFRQKGAIQMRTSDGSLKLIPLFDASKFTEAPFDSVRTNQNWIGAVYYNIIQTSYNNRKYYTLFGYDENDARSTRKWMEVLTFDVNGNPQFGGRYFNYREDDIKPKQPAFRFCLEYKKDANAKLNYDPELNMIVMAHLVSEEGDNKKKHTLVPYGTFEGFKWLGGKWVHQADITEVNPDGRVNPDQTRKKGNL</sequence>
<proteinExistence type="predicted"/>
<evidence type="ECO:0000313" key="1">
    <source>
        <dbReference type="EMBL" id="BFG69537.1"/>
    </source>
</evidence>
<reference evidence="1" key="1">
    <citation type="submission" date="2024-02" db="EMBL/GenBank/DDBJ databases">
        <title>Sediminibacterium planktonica sp. nov. and Sediminibacterium longus sp. nov., isolated from surface lake and river water.</title>
        <authorList>
            <person name="Watanabe K."/>
            <person name="Takemine S."/>
            <person name="Ishii Y."/>
            <person name="Ogata Y."/>
            <person name="Shindo C."/>
            <person name="Suda W."/>
        </authorList>
    </citation>
    <scope>NUCLEOTIDE SEQUENCE</scope>
    <source>
        <strain evidence="1">KACHI17</strain>
    </source>
</reference>
<organism evidence="1">
    <name type="scientific">Sediminibacterium sp. KACHI17</name>
    <dbReference type="NCBI Taxonomy" id="1751071"/>
    <lineage>
        <taxon>Bacteria</taxon>
        <taxon>Pseudomonadati</taxon>
        <taxon>Bacteroidota</taxon>
        <taxon>Chitinophagia</taxon>
        <taxon>Chitinophagales</taxon>
        <taxon>Chitinophagaceae</taxon>
        <taxon>Sediminibacterium</taxon>
    </lineage>
</organism>